<feature type="region of interest" description="Disordered" evidence="1">
    <location>
        <begin position="153"/>
        <end position="201"/>
    </location>
</feature>
<feature type="compositionally biased region" description="Basic residues" evidence="1">
    <location>
        <begin position="183"/>
        <end position="193"/>
    </location>
</feature>
<evidence type="ECO:0000256" key="1">
    <source>
        <dbReference type="SAM" id="MobiDB-lite"/>
    </source>
</evidence>
<accession>A0A7S0F0G9</accession>
<name>A0A7S0F0G9_9CRYP</name>
<evidence type="ECO:0008006" key="4">
    <source>
        <dbReference type="Google" id="ProtNLM"/>
    </source>
</evidence>
<sequence>MHSYIEPVSLSVPIYNGEEAKVAGSRRPTRLVVVAASLAAFVALVLALASFTPSNNRTSLESLPKVVPKFVDWKKEDAGSDDMNLHLQVADALAKADGLAEKGLKPVPEDLLKEAQQAAEEQRSMPSLGLKKVRKDALPANLEKMFEQAEAEQKVEKITKEGDKAEERQEAAVEEKKKELKKQAAKKIAASKKSKAEAEKKASLKLLKQVVNDAKVVKKGPASKSASK</sequence>
<feature type="compositionally biased region" description="Basic and acidic residues" evidence="1">
    <location>
        <begin position="153"/>
        <end position="182"/>
    </location>
</feature>
<protein>
    <recommendedName>
        <fullName evidence="4">Transmembrane protein</fullName>
    </recommendedName>
</protein>
<keyword evidence="2" id="KW-0812">Transmembrane</keyword>
<reference evidence="3" key="1">
    <citation type="submission" date="2021-01" db="EMBL/GenBank/DDBJ databases">
        <authorList>
            <person name="Corre E."/>
            <person name="Pelletier E."/>
            <person name="Niang G."/>
            <person name="Scheremetjew M."/>
            <person name="Finn R."/>
            <person name="Kale V."/>
            <person name="Holt S."/>
            <person name="Cochrane G."/>
            <person name="Meng A."/>
            <person name="Brown T."/>
            <person name="Cohen L."/>
        </authorList>
    </citation>
    <scope>NUCLEOTIDE SEQUENCE</scope>
    <source>
        <strain evidence="3">CCMP325</strain>
    </source>
</reference>
<proteinExistence type="predicted"/>
<organism evidence="3">
    <name type="scientific">Hanusia phi</name>
    <dbReference type="NCBI Taxonomy" id="3032"/>
    <lineage>
        <taxon>Eukaryota</taxon>
        <taxon>Cryptophyceae</taxon>
        <taxon>Pyrenomonadales</taxon>
        <taxon>Geminigeraceae</taxon>
        <taxon>Hanusia</taxon>
    </lineage>
</organism>
<gene>
    <name evidence="3" type="ORF">HPHI1048_LOCUS18271</name>
</gene>
<evidence type="ECO:0000256" key="2">
    <source>
        <dbReference type="SAM" id="Phobius"/>
    </source>
</evidence>
<dbReference type="AlphaFoldDB" id="A0A7S0F0G9"/>
<dbReference type="EMBL" id="HBEO01027094">
    <property type="protein sequence ID" value="CAD8498493.1"/>
    <property type="molecule type" value="Transcribed_RNA"/>
</dbReference>
<feature type="transmembrane region" description="Helical" evidence="2">
    <location>
        <begin position="31"/>
        <end position="51"/>
    </location>
</feature>
<evidence type="ECO:0000313" key="3">
    <source>
        <dbReference type="EMBL" id="CAD8498493.1"/>
    </source>
</evidence>
<keyword evidence="2" id="KW-0472">Membrane</keyword>
<keyword evidence="2" id="KW-1133">Transmembrane helix</keyword>